<evidence type="ECO:0000313" key="1">
    <source>
        <dbReference type="EMBL" id="PWB69064.1"/>
    </source>
</evidence>
<protein>
    <submittedName>
        <fullName evidence="1">Uncharacterized protein</fullName>
    </submittedName>
</protein>
<dbReference type="EMBL" id="PQAP01000180">
    <property type="protein sequence ID" value="PWB69064.1"/>
    <property type="molecule type" value="Genomic_DNA"/>
</dbReference>
<proteinExistence type="predicted"/>
<reference evidence="1 2" key="1">
    <citation type="journal article" date="2018" name="ISME J.">
        <title>A methanotrophic archaeon couples anaerobic oxidation of methane to Fe(III) reduction.</title>
        <authorList>
            <person name="Cai C."/>
            <person name="Leu A.O."/>
            <person name="Xie G.J."/>
            <person name="Guo J."/>
            <person name="Feng Y."/>
            <person name="Zhao J.X."/>
            <person name="Tyson G.W."/>
            <person name="Yuan Z."/>
            <person name="Hu S."/>
        </authorList>
    </citation>
    <scope>NUCLEOTIDE SEQUENCE [LARGE SCALE GENOMIC DNA]</scope>
    <source>
        <strain evidence="1">FeB_12</strain>
    </source>
</reference>
<evidence type="ECO:0000313" key="2">
    <source>
        <dbReference type="Proteomes" id="UP000250918"/>
    </source>
</evidence>
<name>A0A855WWF9_9BACT</name>
<accession>A0A855WWF9</accession>
<dbReference type="AlphaFoldDB" id="A0A855WWF9"/>
<comment type="caution">
    <text evidence="1">The sequence shown here is derived from an EMBL/GenBank/DDBJ whole genome shotgun (WGS) entry which is preliminary data.</text>
</comment>
<sequence>MSYTTVDRLRSYLAANYAVAERVEDLPVTPRDSQPVRFWGCAIEAGSLKAKSLQSLQPISQSITVAIDGNILTASPIARGSVVAASDSSLGTVYVENLDYIVDYVRSTMHCKDSGAISVGQTLVVWHVPMHVYSEGEDYSVDYETAGLRRSVGGTMASGETVYLDFVPVFAAYDESFLAVAVNEANSRVEREVDPDREFSADETLSAAATYLALEIVCHSAAARELSSGRATDRVALAWLKLAEGYRARSSELLSAFRPPVPGTSHPTHS</sequence>
<gene>
    <name evidence="1" type="ORF">C3F09_10690</name>
</gene>
<organism evidence="1 2">
    <name type="scientific">candidate division GN15 bacterium</name>
    <dbReference type="NCBI Taxonomy" id="2072418"/>
    <lineage>
        <taxon>Bacteria</taxon>
        <taxon>candidate division GN15</taxon>
    </lineage>
</organism>
<dbReference type="Proteomes" id="UP000250918">
    <property type="component" value="Unassembled WGS sequence"/>
</dbReference>